<dbReference type="AlphaFoldDB" id="A0A6A5KEA2"/>
<organism evidence="2 3">
    <name type="scientific">Decorospora gaudefroyi</name>
    <dbReference type="NCBI Taxonomy" id="184978"/>
    <lineage>
        <taxon>Eukaryota</taxon>
        <taxon>Fungi</taxon>
        <taxon>Dikarya</taxon>
        <taxon>Ascomycota</taxon>
        <taxon>Pezizomycotina</taxon>
        <taxon>Dothideomycetes</taxon>
        <taxon>Pleosporomycetidae</taxon>
        <taxon>Pleosporales</taxon>
        <taxon>Pleosporineae</taxon>
        <taxon>Pleosporaceae</taxon>
        <taxon>Decorospora</taxon>
    </lineage>
</organism>
<accession>A0A6A5KEA2</accession>
<name>A0A6A5KEA2_9PLEO</name>
<evidence type="ECO:0000256" key="1">
    <source>
        <dbReference type="SAM" id="MobiDB-lite"/>
    </source>
</evidence>
<proteinExistence type="predicted"/>
<dbReference type="OrthoDB" id="3687689at2759"/>
<gene>
    <name evidence="2" type="ORF">BDW02DRAFT_380565</name>
</gene>
<evidence type="ECO:0000313" key="3">
    <source>
        <dbReference type="Proteomes" id="UP000800040"/>
    </source>
</evidence>
<dbReference type="Proteomes" id="UP000800040">
    <property type="component" value="Unassembled WGS sequence"/>
</dbReference>
<feature type="region of interest" description="Disordered" evidence="1">
    <location>
        <begin position="296"/>
        <end position="316"/>
    </location>
</feature>
<evidence type="ECO:0000313" key="2">
    <source>
        <dbReference type="EMBL" id="KAF1833472.1"/>
    </source>
</evidence>
<sequence length="316" mass="34253">MAPVAQLSKADMCLFLQQLQANPPDIAVWDPTMRLSLLRGGLVDLTIYGRRVASTPRFALMAISTNALAYIAKHPCIPAINFTFDVPAARTQAKKGQVELVLRREKMSDAQIKVHEAALVSIAQWLTSLCTPAPKALVGASPAIETCIRFICAHTLGMPQYVHHLTDKFIMQAGKLALSSHHVTELVKSCRGEDDALLVGLAGKLVEKRMSGQVAAQQLDAFLNADGNRMLREKVDGLERHLGIKIQAEKLKEVVGNMVQALSKKREIGSVDEMEGADKMDVDIGSGVIGVDADGWQVSPDGIPKKKQKVGHGQLP</sequence>
<keyword evidence="3" id="KW-1185">Reference proteome</keyword>
<dbReference type="EMBL" id="ML975318">
    <property type="protein sequence ID" value="KAF1833472.1"/>
    <property type="molecule type" value="Genomic_DNA"/>
</dbReference>
<protein>
    <submittedName>
        <fullName evidence="2">Uncharacterized protein</fullName>
    </submittedName>
</protein>
<reference evidence="2" key="1">
    <citation type="submission" date="2020-01" db="EMBL/GenBank/DDBJ databases">
        <authorList>
            <consortium name="DOE Joint Genome Institute"/>
            <person name="Haridas S."/>
            <person name="Albert R."/>
            <person name="Binder M."/>
            <person name="Bloem J."/>
            <person name="Labutti K."/>
            <person name="Salamov A."/>
            <person name="Andreopoulos B."/>
            <person name="Baker S.E."/>
            <person name="Barry K."/>
            <person name="Bills G."/>
            <person name="Bluhm B.H."/>
            <person name="Cannon C."/>
            <person name="Castanera R."/>
            <person name="Culley D.E."/>
            <person name="Daum C."/>
            <person name="Ezra D."/>
            <person name="Gonzalez J.B."/>
            <person name="Henrissat B."/>
            <person name="Kuo A."/>
            <person name="Liang C."/>
            <person name="Lipzen A."/>
            <person name="Lutzoni F."/>
            <person name="Magnuson J."/>
            <person name="Mondo S."/>
            <person name="Nolan M."/>
            <person name="Ohm R."/>
            <person name="Pangilinan J."/>
            <person name="Park H.-J."/>
            <person name="Ramirez L."/>
            <person name="Alfaro M."/>
            <person name="Sun H."/>
            <person name="Tritt A."/>
            <person name="Yoshinaga Y."/>
            <person name="Zwiers L.-H."/>
            <person name="Turgeon B.G."/>
            <person name="Goodwin S.B."/>
            <person name="Spatafora J.W."/>
            <person name="Crous P.W."/>
            <person name="Grigoriev I.V."/>
        </authorList>
    </citation>
    <scope>NUCLEOTIDE SEQUENCE</scope>
    <source>
        <strain evidence="2">P77</strain>
    </source>
</reference>